<protein>
    <submittedName>
        <fullName evidence="2">Uncharacterized protein</fullName>
    </submittedName>
</protein>
<feature type="compositionally biased region" description="Polar residues" evidence="1">
    <location>
        <begin position="53"/>
        <end position="72"/>
    </location>
</feature>
<evidence type="ECO:0000256" key="1">
    <source>
        <dbReference type="SAM" id="MobiDB-lite"/>
    </source>
</evidence>
<evidence type="ECO:0000313" key="3">
    <source>
        <dbReference type="Proteomes" id="UP000078512"/>
    </source>
</evidence>
<accession>A0A197KFP0</accession>
<feature type="compositionally biased region" description="Acidic residues" evidence="1">
    <location>
        <begin position="34"/>
        <end position="49"/>
    </location>
</feature>
<gene>
    <name evidence="2" type="ORF">K457DRAFT_894392</name>
</gene>
<keyword evidence="3" id="KW-1185">Reference proteome</keyword>
<dbReference type="Proteomes" id="UP000078512">
    <property type="component" value="Unassembled WGS sequence"/>
</dbReference>
<name>A0A197KFP0_9FUNG</name>
<evidence type="ECO:0000313" key="2">
    <source>
        <dbReference type="EMBL" id="OAQ35978.1"/>
    </source>
</evidence>
<dbReference type="EMBL" id="KV442013">
    <property type="protein sequence ID" value="OAQ35978.1"/>
    <property type="molecule type" value="Genomic_DNA"/>
</dbReference>
<sequence>MNFEASEIDDEIEPTQTNETEDYFQGKYRKRVMEDDDDEIEWTDDEEERDQPPHSSSTLDQNRPAQVEQPQTIEDIATEESSTIWISSVADVFEDGFEVGDTNLSSGMDLQAYFEAQHQDREEARAWEEAFGFEGSPPAAQPQPLIFELLSEDEEEDEN</sequence>
<feature type="compositionally biased region" description="Acidic residues" evidence="1">
    <location>
        <begin position="1"/>
        <end position="13"/>
    </location>
</feature>
<feature type="region of interest" description="Disordered" evidence="1">
    <location>
        <begin position="1"/>
        <end position="79"/>
    </location>
</feature>
<reference evidence="2 3" key="1">
    <citation type="submission" date="2016-05" db="EMBL/GenBank/DDBJ databases">
        <title>Genome sequencing reveals origins of a unique bacterial endosymbiosis in the earliest lineages of terrestrial Fungi.</title>
        <authorList>
            <consortium name="DOE Joint Genome Institute"/>
            <person name="Uehling J."/>
            <person name="Gryganskyi A."/>
            <person name="Hameed K."/>
            <person name="Tschaplinski T."/>
            <person name="Misztal P."/>
            <person name="Wu S."/>
            <person name="Desiro A."/>
            <person name="Vande Pol N."/>
            <person name="Du Z.-Y."/>
            <person name="Zienkiewicz A."/>
            <person name="Zienkiewicz K."/>
            <person name="Morin E."/>
            <person name="Tisserant E."/>
            <person name="Splivallo R."/>
            <person name="Hainaut M."/>
            <person name="Henrissat B."/>
            <person name="Ohm R."/>
            <person name="Kuo A."/>
            <person name="Yan J."/>
            <person name="Lipzen A."/>
            <person name="Nolan M."/>
            <person name="Labutti K."/>
            <person name="Barry K."/>
            <person name="Goldstein A."/>
            <person name="Labbe J."/>
            <person name="Schadt C."/>
            <person name="Tuskan G."/>
            <person name="Grigoriev I."/>
            <person name="Martin F."/>
            <person name="Vilgalys R."/>
            <person name="Bonito G."/>
        </authorList>
    </citation>
    <scope>NUCLEOTIDE SEQUENCE [LARGE SCALE GENOMIC DNA]</scope>
    <source>
        <strain evidence="2 3">AG-77</strain>
    </source>
</reference>
<dbReference type="AlphaFoldDB" id="A0A197KFP0"/>
<proteinExistence type="predicted"/>
<organism evidence="2 3">
    <name type="scientific">Linnemannia elongata AG-77</name>
    <dbReference type="NCBI Taxonomy" id="1314771"/>
    <lineage>
        <taxon>Eukaryota</taxon>
        <taxon>Fungi</taxon>
        <taxon>Fungi incertae sedis</taxon>
        <taxon>Mucoromycota</taxon>
        <taxon>Mortierellomycotina</taxon>
        <taxon>Mortierellomycetes</taxon>
        <taxon>Mortierellales</taxon>
        <taxon>Mortierellaceae</taxon>
        <taxon>Linnemannia</taxon>
    </lineage>
</organism>